<dbReference type="InterPro" id="IPR004152">
    <property type="entry name" value="GAT_dom"/>
</dbReference>
<dbReference type="InterPro" id="IPR002014">
    <property type="entry name" value="VHS_dom"/>
</dbReference>
<evidence type="ECO:0000256" key="5">
    <source>
        <dbReference type="ARBA" id="ARBA00018978"/>
    </source>
</evidence>
<keyword evidence="7" id="KW-0813">Transport</keyword>
<evidence type="ECO:0000256" key="2">
    <source>
        <dbReference type="ARBA" id="ARBA00004125"/>
    </source>
</evidence>
<dbReference type="GO" id="GO:0043328">
    <property type="term" value="P:protein transport to vacuole involved in ubiquitin-dependent protein catabolic process via the multivesicular body sorting pathway"/>
    <property type="evidence" value="ECO:0007669"/>
    <property type="project" value="TreeGrafter"/>
</dbReference>
<dbReference type="SUPFAM" id="SSF48464">
    <property type="entry name" value="ENTH/VHS domain"/>
    <property type="match status" value="1"/>
</dbReference>
<dbReference type="CDD" id="cd11805">
    <property type="entry name" value="SH3_GRB2_like_C"/>
    <property type="match status" value="1"/>
</dbReference>
<dbReference type="SMART" id="SM00288">
    <property type="entry name" value="VHS"/>
    <property type="match status" value="1"/>
</dbReference>
<comment type="similarity">
    <text evidence="3">Belongs to the STAM family.</text>
</comment>
<dbReference type="Pfam" id="PF00018">
    <property type="entry name" value="SH3_1"/>
    <property type="match status" value="1"/>
</dbReference>
<dbReference type="PRINTS" id="PR00452">
    <property type="entry name" value="SH3DOMAIN"/>
</dbReference>
<evidence type="ECO:0000256" key="1">
    <source>
        <dbReference type="ARBA" id="ARBA00002654"/>
    </source>
</evidence>
<keyword evidence="6 11" id="KW-0728">SH3 domain</keyword>
<dbReference type="Gene3D" id="1.25.40.90">
    <property type="match status" value="1"/>
</dbReference>
<dbReference type="CDD" id="cd21386">
    <property type="entry name" value="GAT_Hse1"/>
    <property type="match status" value="1"/>
</dbReference>
<dbReference type="PANTHER" id="PTHR45929:SF3">
    <property type="entry name" value="JAK PATHWAY SIGNAL TRANSDUCTION ADAPTOR MOLECULE"/>
    <property type="match status" value="1"/>
</dbReference>
<evidence type="ECO:0000256" key="6">
    <source>
        <dbReference type="ARBA" id="ARBA00022443"/>
    </source>
</evidence>
<dbReference type="GO" id="GO:0043130">
    <property type="term" value="F:ubiquitin binding"/>
    <property type="evidence" value="ECO:0007669"/>
    <property type="project" value="InterPro"/>
</dbReference>
<sequence>MFGGGSASAYDDIVTKTTDENLTTENWELILNLCDKVNDEGQEGAHEVLVALLKRLAHRNPNVQLYTLTLAEALSKNCGIEMHRELASRAWTGGLERVVVDRNTHEKVRRRILSLIAMWTAEFEKDPTLGVMEDCYNGLQTKGYKFETPSEPPPPAIDDEIRRKEEEELQRVLEMSMQDRGGRGAWSGTSGDAYSSASGYVGGYVASGSASGSGNRTNGHASGSGSGYASASGSGSGSGGGHPSYTSSSSIYSGASSMGQSITTPRTSTPSIAADTGTGITSDSSSTETQPSSPLNMNAAGIVTRVKALHAFQPTEPGELAFEKGDVIKVVDRGYRDWWRGQLRGRTGIFPVNYVEALPEPTPTELAKEAEAEAAVFAQAINVEKLLTLLRGFDNTKGNLADDEEIQELYRSSMALRPKIVKLIDKYSQKRADLVSMNETFLRARNIFDRMMEDSLARHTGGASVLVLLPAHFPRGFLYEV</sequence>
<accession>A0A4S8LZ34</accession>
<keyword evidence="10" id="KW-0472">Membrane</keyword>
<evidence type="ECO:0000259" key="14">
    <source>
        <dbReference type="PROSITE" id="PS50179"/>
    </source>
</evidence>
<name>A0A4S8LZ34_DENBC</name>
<keyword evidence="8" id="KW-0967">Endosome</keyword>
<feature type="domain" description="VHS" evidence="14">
    <location>
        <begin position="17"/>
        <end position="147"/>
    </location>
</feature>
<dbReference type="GO" id="GO:0033565">
    <property type="term" value="C:ESCRT-0 complex"/>
    <property type="evidence" value="ECO:0007669"/>
    <property type="project" value="TreeGrafter"/>
</dbReference>
<feature type="compositionally biased region" description="Low complexity" evidence="12">
    <location>
        <begin position="243"/>
        <end position="293"/>
    </location>
</feature>
<feature type="domain" description="SH3" evidence="13">
    <location>
        <begin position="301"/>
        <end position="360"/>
    </location>
</feature>
<protein>
    <recommendedName>
        <fullName evidence="4">Class E vacuolar protein-sorting machinery protein HSE1</fullName>
    </recommendedName>
    <alternativeName>
        <fullName evidence="5">Class E vacuolar protein-sorting machinery protein hse1</fullName>
    </alternativeName>
</protein>
<dbReference type="GO" id="GO:0010008">
    <property type="term" value="C:endosome membrane"/>
    <property type="evidence" value="ECO:0007669"/>
    <property type="project" value="UniProtKB-SubCell"/>
</dbReference>
<dbReference type="InterPro" id="IPR050670">
    <property type="entry name" value="STAM"/>
</dbReference>
<dbReference type="Pfam" id="PF03127">
    <property type="entry name" value="GAT"/>
    <property type="match status" value="1"/>
</dbReference>
<comment type="function">
    <text evidence="1">Component of the ESCRT-0 complex which is the sorting receptor for ubiquitinated cargo proteins at the multivesicular body (MVB).</text>
</comment>
<dbReference type="Gene3D" id="2.30.30.40">
    <property type="entry name" value="SH3 Domains"/>
    <property type="match status" value="1"/>
</dbReference>
<keyword evidence="16" id="KW-1185">Reference proteome</keyword>
<dbReference type="PROSITE" id="PS50179">
    <property type="entry name" value="VHS"/>
    <property type="match status" value="1"/>
</dbReference>
<dbReference type="InterPro" id="IPR008942">
    <property type="entry name" value="ENTH_VHS"/>
</dbReference>
<dbReference type="GO" id="GO:0035091">
    <property type="term" value="F:phosphatidylinositol binding"/>
    <property type="evidence" value="ECO:0007669"/>
    <property type="project" value="InterPro"/>
</dbReference>
<dbReference type="SMART" id="SM00326">
    <property type="entry name" value="SH3"/>
    <property type="match status" value="1"/>
</dbReference>
<evidence type="ECO:0000256" key="11">
    <source>
        <dbReference type="PROSITE-ProRule" id="PRU00192"/>
    </source>
</evidence>
<dbReference type="AlphaFoldDB" id="A0A4S8LZ34"/>
<dbReference type="InterPro" id="IPR001452">
    <property type="entry name" value="SH3_domain"/>
</dbReference>
<evidence type="ECO:0000256" key="8">
    <source>
        <dbReference type="ARBA" id="ARBA00022753"/>
    </source>
</evidence>
<dbReference type="PANTHER" id="PTHR45929">
    <property type="entry name" value="JAK PATHWAY SIGNAL TRANSDUCTION ADAPTOR MOLECULE"/>
    <property type="match status" value="1"/>
</dbReference>
<dbReference type="EMBL" id="ML179210">
    <property type="protein sequence ID" value="THU95019.1"/>
    <property type="molecule type" value="Genomic_DNA"/>
</dbReference>
<dbReference type="PROSITE" id="PS50330">
    <property type="entry name" value="UIM"/>
    <property type="match status" value="1"/>
</dbReference>
<evidence type="ECO:0000259" key="13">
    <source>
        <dbReference type="PROSITE" id="PS50002"/>
    </source>
</evidence>
<evidence type="ECO:0000256" key="3">
    <source>
        <dbReference type="ARBA" id="ARBA00009666"/>
    </source>
</evidence>
<gene>
    <name evidence="15" type="ORF">K435DRAFT_667261</name>
</gene>
<evidence type="ECO:0000256" key="4">
    <source>
        <dbReference type="ARBA" id="ARBA00017923"/>
    </source>
</evidence>
<dbReference type="Proteomes" id="UP000297245">
    <property type="component" value="Unassembled WGS sequence"/>
</dbReference>
<dbReference type="OrthoDB" id="10255964at2759"/>
<dbReference type="PROSITE" id="PS50002">
    <property type="entry name" value="SH3"/>
    <property type="match status" value="1"/>
</dbReference>
<proteinExistence type="inferred from homology"/>
<dbReference type="PRINTS" id="PR00499">
    <property type="entry name" value="P67PHOX"/>
</dbReference>
<dbReference type="Gene3D" id="1.20.5.1940">
    <property type="match status" value="1"/>
</dbReference>
<comment type="subcellular location">
    <subcellularLocation>
        <location evidence="2">Endosome membrane</location>
        <topology evidence="2">Peripheral membrane protein</topology>
        <orientation evidence="2">Cytoplasmic side</orientation>
    </subcellularLocation>
</comment>
<keyword evidence="9" id="KW-0653">Protein transport</keyword>
<dbReference type="InterPro" id="IPR036028">
    <property type="entry name" value="SH3-like_dom_sf"/>
</dbReference>
<dbReference type="CDD" id="cd16978">
    <property type="entry name" value="VHS_HSE1"/>
    <property type="match status" value="1"/>
</dbReference>
<evidence type="ECO:0000256" key="12">
    <source>
        <dbReference type="SAM" id="MobiDB-lite"/>
    </source>
</evidence>
<dbReference type="InterPro" id="IPR003903">
    <property type="entry name" value="UIM_dom"/>
</dbReference>
<organism evidence="15 16">
    <name type="scientific">Dendrothele bispora (strain CBS 962.96)</name>
    <dbReference type="NCBI Taxonomy" id="1314807"/>
    <lineage>
        <taxon>Eukaryota</taxon>
        <taxon>Fungi</taxon>
        <taxon>Dikarya</taxon>
        <taxon>Basidiomycota</taxon>
        <taxon>Agaricomycotina</taxon>
        <taxon>Agaricomycetes</taxon>
        <taxon>Agaricomycetidae</taxon>
        <taxon>Agaricales</taxon>
        <taxon>Agaricales incertae sedis</taxon>
        <taxon>Dendrothele</taxon>
    </lineage>
</organism>
<feature type="region of interest" description="Disordered" evidence="12">
    <location>
        <begin position="209"/>
        <end position="296"/>
    </location>
</feature>
<evidence type="ECO:0000256" key="7">
    <source>
        <dbReference type="ARBA" id="ARBA00022448"/>
    </source>
</evidence>
<evidence type="ECO:0000256" key="10">
    <source>
        <dbReference type="ARBA" id="ARBA00023136"/>
    </source>
</evidence>
<dbReference type="SUPFAM" id="SSF50044">
    <property type="entry name" value="SH3-domain"/>
    <property type="match status" value="1"/>
</dbReference>
<evidence type="ECO:0000313" key="16">
    <source>
        <dbReference type="Proteomes" id="UP000297245"/>
    </source>
</evidence>
<evidence type="ECO:0000256" key="9">
    <source>
        <dbReference type="ARBA" id="ARBA00022927"/>
    </source>
</evidence>
<reference evidence="15 16" key="1">
    <citation type="journal article" date="2019" name="Nat. Ecol. Evol.">
        <title>Megaphylogeny resolves global patterns of mushroom evolution.</title>
        <authorList>
            <person name="Varga T."/>
            <person name="Krizsan K."/>
            <person name="Foldi C."/>
            <person name="Dima B."/>
            <person name="Sanchez-Garcia M."/>
            <person name="Sanchez-Ramirez S."/>
            <person name="Szollosi G.J."/>
            <person name="Szarkandi J.G."/>
            <person name="Papp V."/>
            <person name="Albert L."/>
            <person name="Andreopoulos W."/>
            <person name="Angelini C."/>
            <person name="Antonin V."/>
            <person name="Barry K.W."/>
            <person name="Bougher N.L."/>
            <person name="Buchanan P."/>
            <person name="Buyck B."/>
            <person name="Bense V."/>
            <person name="Catcheside P."/>
            <person name="Chovatia M."/>
            <person name="Cooper J."/>
            <person name="Damon W."/>
            <person name="Desjardin D."/>
            <person name="Finy P."/>
            <person name="Geml J."/>
            <person name="Haridas S."/>
            <person name="Hughes K."/>
            <person name="Justo A."/>
            <person name="Karasinski D."/>
            <person name="Kautmanova I."/>
            <person name="Kiss B."/>
            <person name="Kocsube S."/>
            <person name="Kotiranta H."/>
            <person name="LaButti K.M."/>
            <person name="Lechner B.E."/>
            <person name="Liimatainen K."/>
            <person name="Lipzen A."/>
            <person name="Lukacs Z."/>
            <person name="Mihaltcheva S."/>
            <person name="Morgado L.N."/>
            <person name="Niskanen T."/>
            <person name="Noordeloos M.E."/>
            <person name="Ohm R.A."/>
            <person name="Ortiz-Santana B."/>
            <person name="Ovrebo C."/>
            <person name="Racz N."/>
            <person name="Riley R."/>
            <person name="Savchenko A."/>
            <person name="Shiryaev A."/>
            <person name="Soop K."/>
            <person name="Spirin V."/>
            <person name="Szebenyi C."/>
            <person name="Tomsovsky M."/>
            <person name="Tulloss R.E."/>
            <person name="Uehling J."/>
            <person name="Grigoriev I.V."/>
            <person name="Vagvolgyi C."/>
            <person name="Papp T."/>
            <person name="Martin F.M."/>
            <person name="Miettinen O."/>
            <person name="Hibbett D.S."/>
            <person name="Nagy L.G."/>
        </authorList>
    </citation>
    <scope>NUCLEOTIDE SEQUENCE [LARGE SCALE GENOMIC DNA]</scope>
    <source>
        <strain evidence="15 16">CBS 962.96</strain>
    </source>
</reference>
<dbReference type="SUPFAM" id="SSF89009">
    <property type="entry name" value="GAT-like domain"/>
    <property type="match status" value="1"/>
</dbReference>
<evidence type="ECO:0000313" key="15">
    <source>
        <dbReference type="EMBL" id="THU95019.1"/>
    </source>
</evidence>
<dbReference type="Pfam" id="PF00790">
    <property type="entry name" value="VHS"/>
    <property type="match status" value="1"/>
</dbReference>